<sequence>MGYVTIAASSCHQRYNQHAAFQLIKTTSPHHQQLVALNNVNDIVLNTSYSLLTADLLTQKLDQTMQQIPHDWYQTQHSKRCVTTKTMSLLTSDCSSTNSWLPSRKRIQCNY</sequence>
<evidence type="ECO:0000313" key="1">
    <source>
        <dbReference type="EMBL" id="KZV55920.1"/>
    </source>
</evidence>
<evidence type="ECO:0000313" key="2">
    <source>
        <dbReference type="Proteomes" id="UP000250235"/>
    </source>
</evidence>
<gene>
    <name evidence="1" type="ORF">F511_24814</name>
</gene>
<proteinExistence type="predicted"/>
<dbReference type="Proteomes" id="UP000250235">
    <property type="component" value="Unassembled WGS sequence"/>
</dbReference>
<name>A0A2Z7D8G1_9LAMI</name>
<reference evidence="1 2" key="1">
    <citation type="journal article" date="2015" name="Proc. Natl. Acad. Sci. U.S.A.">
        <title>The resurrection genome of Boea hygrometrica: A blueprint for survival of dehydration.</title>
        <authorList>
            <person name="Xiao L."/>
            <person name="Yang G."/>
            <person name="Zhang L."/>
            <person name="Yang X."/>
            <person name="Zhao S."/>
            <person name="Ji Z."/>
            <person name="Zhou Q."/>
            <person name="Hu M."/>
            <person name="Wang Y."/>
            <person name="Chen M."/>
            <person name="Xu Y."/>
            <person name="Jin H."/>
            <person name="Xiao X."/>
            <person name="Hu G."/>
            <person name="Bao F."/>
            <person name="Hu Y."/>
            <person name="Wan P."/>
            <person name="Li L."/>
            <person name="Deng X."/>
            <person name="Kuang T."/>
            <person name="Xiang C."/>
            <person name="Zhu J.K."/>
            <person name="Oliver M.J."/>
            <person name="He Y."/>
        </authorList>
    </citation>
    <scope>NUCLEOTIDE SEQUENCE [LARGE SCALE GENOMIC DNA]</scope>
    <source>
        <strain evidence="2">cv. XS01</strain>
    </source>
</reference>
<dbReference type="EMBL" id="KQ988432">
    <property type="protein sequence ID" value="KZV55920.1"/>
    <property type="molecule type" value="Genomic_DNA"/>
</dbReference>
<protein>
    <submittedName>
        <fullName evidence="1">Uncharacterized protein</fullName>
    </submittedName>
</protein>
<organism evidence="1 2">
    <name type="scientific">Dorcoceras hygrometricum</name>
    <dbReference type="NCBI Taxonomy" id="472368"/>
    <lineage>
        <taxon>Eukaryota</taxon>
        <taxon>Viridiplantae</taxon>
        <taxon>Streptophyta</taxon>
        <taxon>Embryophyta</taxon>
        <taxon>Tracheophyta</taxon>
        <taxon>Spermatophyta</taxon>
        <taxon>Magnoliopsida</taxon>
        <taxon>eudicotyledons</taxon>
        <taxon>Gunneridae</taxon>
        <taxon>Pentapetalae</taxon>
        <taxon>asterids</taxon>
        <taxon>lamiids</taxon>
        <taxon>Lamiales</taxon>
        <taxon>Gesneriaceae</taxon>
        <taxon>Didymocarpoideae</taxon>
        <taxon>Trichosporeae</taxon>
        <taxon>Loxocarpinae</taxon>
        <taxon>Dorcoceras</taxon>
    </lineage>
</organism>
<accession>A0A2Z7D8G1</accession>
<keyword evidence="2" id="KW-1185">Reference proteome</keyword>
<dbReference type="AlphaFoldDB" id="A0A2Z7D8G1"/>